<protein>
    <submittedName>
        <fullName evidence="1">Uncharacterized protein</fullName>
    </submittedName>
</protein>
<organism evidence="1 2">
    <name type="scientific">Araneus ventricosus</name>
    <name type="common">Orbweaver spider</name>
    <name type="synonym">Epeira ventricosa</name>
    <dbReference type="NCBI Taxonomy" id="182803"/>
    <lineage>
        <taxon>Eukaryota</taxon>
        <taxon>Metazoa</taxon>
        <taxon>Ecdysozoa</taxon>
        <taxon>Arthropoda</taxon>
        <taxon>Chelicerata</taxon>
        <taxon>Arachnida</taxon>
        <taxon>Araneae</taxon>
        <taxon>Araneomorphae</taxon>
        <taxon>Entelegynae</taxon>
        <taxon>Araneoidea</taxon>
        <taxon>Araneidae</taxon>
        <taxon>Araneus</taxon>
    </lineage>
</organism>
<sequence>MSIQDRRHCHQSPTREGSNWLWKSSLSTYLVLAELYAQSHLQNVDYLKPAQRMTFSLDPLSRPASVWDTGGLIHRDQRPPV</sequence>
<evidence type="ECO:0000313" key="2">
    <source>
        <dbReference type="Proteomes" id="UP000499080"/>
    </source>
</evidence>
<dbReference type="AlphaFoldDB" id="A0A4Y2ML09"/>
<gene>
    <name evidence="1" type="ORF">AVEN_28124_1</name>
</gene>
<name>A0A4Y2ML09_ARAVE</name>
<comment type="caution">
    <text evidence="1">The sequence shown here is derived from an EMBL/GenBank/DDBJ whole genome shotgun (WGS) entry which is preliminary data.</text>
</comment>
<reference evidence="1 2" key="1">
    <citation type="journal article" date="2019" name="Sci. Rep.">
        <title>Orb-weaving spider Araneus ventricosus genome elucidates the spidroin gene catalogue.</title>
        <authorList>
            <person name="Kono N."/>
            <person name="Nakamura H."/>
            <person name="Ohtoshi R."/>
            <person name="Moran D.A.P."/>
            <person name="Shinohara A."/>
            <person name="Yoshida Y."/>
            <person name="Fujiwara M."/>
            <person name="Mori M."/>
            <person name="Tomita M."/>
            <person name="Arakawa K."/>
        </authorList>
    </citation>
    <scope>NUCLEOTIDE SEQUENCE [LARGE SCALE GENOMIC DNA]</scope>
</reference>
<accession>A0A4Y2ML09</accession>
<proteinExistence type="predicted"/>
<evidence type="ECO:0000313" key="1">
    <source>
        <dbReference type="EMBL" id="GBN27825.1"/>
    </source>
</evidence>
<dbReference type="EMBL" id="BGPR01007558">
    <property type="protein sequence ID" value="GBN27825.1"/>
    <property type="molecule type" value="Genomic_DNA"/>
</dbReference>
<dbReference type="Proteomes" id="UP000499080">
    <property type="component" value="Unassembled WGS sequence"/>
</dbReference>
<keyword evidence="2" id="KW-1185">Reference proteome</keyword>